<evidence type="ECO:0000256" key="13">
    <source>
        <dbReference type="SAM" id="Phobius"/>
    </source>
</evidence>
<evidence type="ECO:0000259" key="15">
    <source>
        <dbReference type="PROSITE" id="PS50110"/>
    </source>
</evidence>
<keyword evidence="4" id="KW-1003">Cell membrane</keyword>
<dbReference type="InterPro" id="IPR003661">
    <property type="entry name" value="HisK_dim/P_dom"/>
</dbReference>
<evidence type="ECO:0000256" key="12">
    <source>
        <dbReference type="PROSITE-ProRule" id="PRU00169"/>
    </source>
</evidence>
<dbReference type="InterPro" id="IPR013767">
    <property type="entry name" value="PAS_fold"/>
</dbReference>
<feature type="modified residue" description="4-aspartylphosphate" evidence="12">
    <location>
        <position position="658"/>
    </location>
</feature>
<dbReference type="Gene3D" id="1.10.287.130">
    <property type="match status" value="1"/>
</dbReference>
<dbReference type="PRINTS" id="PR00344">
    <property type="entry name" value="BCTRLSENSOR"/>
</dbReference>
<dbReference type="GO" id="GO:0005886">
    <property type="term" value="C:plasma membrane"/>
    <property type="evidence" value="ECO:0007669"/>
    <property type="project" value="UniProtKB-SubCell"/>
</dbReference>
<dbReference type="EC" id="2.7.13.3" evidence="3"/>
<dbReference type="Pfam" id="PF01627">
    <property type="entry name" value="Hpt"/>
    <property type="match status" value="1"/>
</dbReference>
<keyword evidence="17" id="KW-0808">Transferase</keyword>
<dbReference type="InterPro" id="IPR036097">
    <property type="entry name" value="HisK_dim/P_sf"/>
</dbReference>
<dbReference type="InterPro" id="IPR011006">
    <property type="entry name" value="CheY-like_superfamily"/>
</dbReference>
<evidence type="ECO:0000256" key="9">
    <source>
        <dbReference type="ARBA" id="ARBA00022989"/>
    </source>
</evidence>
<dbReference type="FunFam" id="3.30.565.10:FF:000010">
    <property type="entry name" value="Sensor histidine kinase RcsC"/>
    <property type="match status" value="1"/>
</dbReference>
<dbReference type="Pfam" id="PF02518">
    <property type="entry name" value="HATPase_c"/>
    <property type="match status" value="1"/>
</dbReference>
<dbReference type="AlphaFoldDB" id="A0A1M4XKP8"/>
<dbReference type="STRING" id="366533.SAMN05444339_102518"/>
<dbReference type="Pfam" id="PF00989">
    <property type="entry name" value="PAS"/>
    <property type="match status" value="1"/>
</dbReference>
<keyword evidence="5 12" id="KW-0597">Phosphoprotein</keyword>
<dbReference type="PROSITE" id="PS50110">
    <property type="entry name" value="RESPONSE_REGULATORY"/>
    <property type="match status" value="1"/>
</dbReference>
<dbReference type="InterPro" id="IPR036641">
    <property type="entry name" value="HPT_dom_sf"/>
</dbReference>
<keyword evidence="10" id="KW-0902">Two-component regulatory system</keyword>
<dbReference type="Proteomes" id="UP000183987">
    <property type="component" value="Unassembled WGS sequence"/>
</dbReference>
<dbReference type="RefSeq" id="WP_245810593.1">
    <property type="nucleotide sequence ID" value="NZ_FQUE01000002.1"/>
</dbReference>
<name>A0A1M4XKP8_LOKAT</name>
<dbReference type="EMBL" id="FQUE01000002">
    <property type="protein sequence ID" value="SHE94085.1"/>
    <property type="molecule type" value="Genomic_DNA"/>
</dbReference>
<dbReference type="Pfam" id="PF00512">
    <property type="entry name" value="HisKA"/>
    <property type="match status" value="1"/>
</dbReference>
<dbReference type="GO" id="GO:0000155">
    <property type="term" value="F:phosphorelay sensor kinase activity"/>
    <property type="evidence" value="ECO:0007669"/>
    <property type="project" value="InterPro"/>
</dbReference>
<feature type="transmembrane region" description="Helical" evidence="13">
    <location>
        <begin position="186"/>
        <end position="204"/>
    </location>
</feature>
<dbReference type="CDD" id="cd16922">
    <property type="entry name" value="HATPase_EvgS-ArcB-TorS-like"/>
    <property type="match status" value="1"/>
</dbReference>
<dbReference type="PANTHER" id="PTHR45339:SF1">
    <property type="entry name" value="HYBRID SIGNAL TRANSDUCTION HISTIDINE KINASE J"/>
    <property type="match status" value="1"/>
</dbReference>
<dbReference type="InterPro" id="IPR001789">
    <property type="entry name" value="Sig_transdc_resp-reg_receiver"/>
</dbReference>
<dbReference type="SUPFAM" id="SSF52172">
    <property type="entry name" value="CheY-like"/>
    <property type="match status" value="1"/>
</dbReference>
<keyword evidence="8" id="KW-0067">ATP-binding</keyword>
<proteinExistence type="predicted"/>
<protein>
    <recommendedName>
        <fullName evidence="3">histidine kinase</fullName>
        <ecNumber evidence="3">2.7.13.3</ecNumber>
    </recommendedName>
</protein>
<dbReference type="PROSITE" id="PS50109">
    <property type="entry name" value="HIS_KIN"/>
    <property type="match status" value="1"/>
</dbReference>
<dbReference type="SUPFAM" id="SSF55785">
    <property type="entry name" value="PYP-like sensor domain (PAS domain)"/>
    <property type="match status" value="1"/>
</dbReference>
<sequence length="840" mass="90185">MSDGGVTDLAMMPHRRKRAGRTMAVVSGLVAFAAILFLTLNVSREIRLLGSASSDNVQWSLSQTEVEFLEFTKRMTMTPVDLGDVRRKFDIFYSRIGTIREARVFADLRADAGFRTELAQIQTFLEDSIPVIDSDDLALRASLPALRDRADAVRPVVRDLSTAGLDLFAVASDVQRRAVARTLTELAIALAILIGTLAVAVLYLNRLIAANTRRADLQAQTVTRMNAIIATSLDGVIVSDAAGRIMTFSPAAEAIFGHFAEDVVGRDLGGVIVPPHLRAAHDAGMERMRNGGPKRVVGQGRVRLEGMRASGEVFPIELSIQSSVTEAGEIFIAFVRDISRRVADEAELMAARDTALANEKLKTEFLATMSHEIRTPLNGLLGNMDLLQDTQLNPQQARFVRNMETSGRLLMRHISDVLDITRYDAGKMSVRAEPMNLSVLLQDIVDSQTSMAAANGTALEWGWNGAPHNWIMSDHDRLQHILMNLVGNAVKFTKAGKITVTVAAEPDGDRIGLTFAVTDTGPGLDADLAARVFDDFVTGNSAYDREVGGTGLGLSIARRFVQALDGDIGVDSAPGRGSTFWVRLPVAVAEPAEIVEVAAPAQAPQRPLHVLVVEDNEINRTVVRDMLEAGGHRVTEAADGQLGVAAAQARRFDLILMDISMPVMDGRTATRAIRKGDGPSAQSPIVALTANAMRDEQDAFMTDGMDGILMKPLSKAALAEVLAAHQGPAPGVAAGVIDRDHAAETREVLGPAGYARLAGRFVQEADDLLVWLQDVADTDLAEVAARSHKIAGSAGVFGATAFRDQLKRIETAAKAGDPATVTAAIADLAAVWDRTRDALI</sequence>
<dbReference type="Gene3D" id="3.40.50.2300">
    <property type="match status" value="1"/>
</dbReference>
<evidence type="ECO:0000256" key="3">
    <source>
        <dbReference type="ARBA" id="ARBA00012438"/>
    </source>
</evidence>
<keyword evidence="17" id="KW-0418">Kinase</keyword>
<dbReference type="GO" id="GO:0005524">
    <property type="term" value="F:ATP binding"/>
    <property type="evidence" value="ECO:0007669"/>
    <property type="project" value="UniProtKB-KW"/>
</dbReference>
<dbReference type="InterPro" id="IPR003594">
    <property type="entry name" value="HATPase_dom"/>
</dbReference>
<dbReference type="CDD" id="cd00130">
    <property type="entry name" value="PAS"/>
    <property type="match status" value="1"/>
</dbReference>
<dbReference type="CDD" id="cd17546">
    <property type="entry name" value="REC_hyHK_CKI1_RcsC-like"/>
    <property type="match status" value="1"/>
</dbReference>
<dbReference type="InterPro" id="IPR005467">
    <property type="entry name" value="His_kinase_dom"/>
</dbReference>
<evidence type="ECO:0000259" key="14">
    <source>
        <dbReference type="PROSITE" id="PS50109"/>
    </source>
</evidence>
<keyword evidence="7" id="KW-0547">Nucleotide-binding</keyword>
<dbReference type="SMART" id="SM00388">
    <property type="entry name" value="HisKA"/>
    <property type="match status" value="1"/>
</dbReference>
<feature type="domain" description="PAS" evidence="16">
    <location>
        <begin position="221"/>
        <end position="292"/>
    </location>
</feature>
<dbReference type="SMART" id="SM00387">
    <property type="entry name" value="HATPase_c"/>
    <property type="match status" value="1"/>
</dbReference>
<evidence type="ECO:0000313" key="18">
    <source>
        <dbReference type="Proteomes" id="UP000183987"/>
    </source>
</evidence>
<dbReference type="Pfam" id="PF00072">
    <property type="entry name" value="Response_reg"/>
    <property type="match status" value="1"/>
</dbReference>
<evidence type="ECO:0000313" key="17">
    <source>
        <dbReference type="EMBL" id="SHE94085.1"/>
    </source>
</evidence>
<evidence type="ECO:0000256" key="1">
    <source>
        <dbReference type="ARBA" id="ARBA00000085"/>
    </source>
</evidence>
<evidence type="ECO:0000256" key="10">
    <source>
        <dbReference type="ARBA" id="ARBA00023012"/>
    </source>
</evidence>
<evidence type="ECO:0000256" key="8">
    <source>
        <dbReference type="ARBA" id="ARBA00022840"/>
    </source>
</evidence>
<dbReference type="SMART" id="SM00091">
    <property type="entry name" value="PAS"/>
    <property type="match status" value="1"/>
</dbReference>
<dbReference type="Gene3D" id="3.30.565.10">
    <property type="entry name" value="Histidine kinase-like ATPase, C-terminal domain"/>
    <property type="match status" value="1"/>
</dbReference>
<dbReference type="SUPFAM" id="SSF55874">
    <property type="entry name" value="ATPase domain of HSP90 chaperone/DNA topoisomerase II/histidine kinase"/>
    <property type="match status" value="1"/>
</dbReference>
<dbReference type="Gene3D" id="3.30.450.20">
    <property type="entry name" value="PAS domain"/>
    <property type="match status" value="1"/>
</dbReference>
<dbReference type="InterPro" id="IPR000014">
    <property type="entry name" value="PAS"/>
</dbReference>
<dbReference type="InterPro" id="IPR036890">
    <property type="entry name" value="HATPase_C_sf"/>
</dbReference>
<reference evidence="18" key="1">
    <citation type="submission" date="2016-11" db="EMBL/GenBank/DDBJ databases">
        <authorList>
            <person name="Varghese N."/>
            <person name="Submissions S."/>
        </authorList>
    </citation>
    <scope>NUCLEOTIDE SEQUENCE [LARGE SCALE GENOMIC DNA]</scope>
    <source>
        <strain evidence="18">DSM 29326</strain>
    </source>
</reference>
<evidence type="ECO:0000256" key="6">
    <source>
        <dbReference type="ARBA" id="ARBA00022692"/>
    </source>
</evidence>
<organism evidence="17 18">
    <name type="scientific">Loktanella atrilutea</name>
    <dbReference type="NCBI Taxonomy" id="366533"/>
    <lineage>
        <taxon>Bacteria</taxon>
        <taxon>Pseudomonadati</taxon>
        <taxon>Pseudomonadota</taxon>
        <taxon>Alphaproteobacteria</taxon>
        <taxon>Rhodobacterales</taxon>
        <taxon>Roseobacteraceae</taxon>
        <taxon>Loktanella</taxon>
    </lineage>
</organism>
<dbReference type="InterPro" id="IPR008207">
    <property type="entry name" value="Sig_transdc_His_kin_Hpt_dom"/>
</dbReference>
<dbReference type="CDD" id="cd00082">
    <property type="entry name" value="HisKA"/>
    <property type="match status" value="1"/>
</dbReference>
<keyword evidence="6 13" id="KW-0812">Transmembrane</keyword>
<gene>
    <name evidence="17" type="ORF">SAMN05444339_102518</name>
</gene>
<feature type="domain" description="Histidine kinase" evidence="14">
    <location>
        <begin position="368"/>
        <end position="588"/>
    </location>
</feature>
<dbReference type="Gene3D" id="1.20.120.160">
    <property type="entry name" value="HPT domain"/>
    <property type="match status" value="1"/>
</dbReference>
<accession>A0A1M4XKP8</accession>
<evidence type="ECO:0000256" key="7">
    <source>
        <dbReference type="ARBA" id="ARBA00022741"/>
    </source>
</evidence>
<evidence type="ECO:0000256" key="4">
    <source>
        <dbReference type="ARBA" id="ARBA00022475"/>
    </source>
</evidence>
<evidence type="ECO:0000256" key="5">
    <source>
        <dbReference type="ARBA" id="ARBA00022553"/>
    </source>
</evidence>
<feature type="domain" description="Response regulatory" evidence="15">
    <location>
        <begin position="609"/>
        <end position="726"/>
    </location>
</feature>
<keyword evidence="18" id="KW-1185">Reference proteome</keyword>
<dbReference type="SUPFAM" id="SSF47384">
    <property type="entry name" value="Homodimeric domain of signal transducing histidine kinase"/>
    <property type="match status" value="1"/>
</dbReference>
<evidence type="ECO:0000256" key="2">
    <source>
        <dbReference type="ARBA" id="ARBA00004651"/>
    </source>
</evidence>
<evidence type="ECO:0000256" key="11">
    <source>
        <dbReference type="ARBA" id="ARBA00023136"/>
    </source>
</evidence>
<keyword evidence="9 13" id="KW-1133">Transmembrane helix</keyword>
<dbReference type="SMART" id="SM00448">
    <property type="entry name" value="REC"/>
    <property type="match status" value="1"/>
</dbReference>
<dbReference type="GO" id="GO:0006355">
    <property type="term" value="P:regulation of DNA-templated transcription"/>
    <property type="evidence" value="ECO:0007669"/>
    <property type="project" value="InterPro"/>
</dbReference>
<dbReference type="PANTHER" id="PTHR45339">
    <property type="entry name" value="HYBRID SIGNAL TRANSDUCTION HISTIDINE KINASE J"/>
    <property type="match status" value="1"/>
</dbReference>
<evidence type="ECO:0000259" key="16">
    <source>
        <dbReference type="PROSITE" id="PS50112"/>
    </source>
</evidence>
<dbReference type="SUPFAM" id="SSF47226">
    <property type="entry name" value="Histidine-containing phosphotransfer domain, HPT domain"/>
    <property type="match status" value="1"/>
</dbReference>
<comment type="catalytic activity">
    <reaction evidence="1">
        <text>ATP + protein L-histidine = ADP + protein N-phospho-L-histidine.</text>
        <dbReference type="EC" id="2.7.13.3"/>
    </reaction>
</comment>
<comment type="subcellular location">
    <subcellularLocation>
        <location evidence="2">Cell membrane</location>
        <topology evidence="2">Multi-pass membrane protein</topology>
    </subcellularLocation>
</comment>
<dbReference type="PROSITE" id="PS50112">
    <property type="entry name" value="PAS"/>
    <property type="match status" value="1"/>
</dbReference>
<keyword evidence="11 13" id="KW-0472">Membrane</keyword>
<dbReference type="InterPro" id="IPR004358">
    <property type="entry name" value="Sig_transdc_His_kin-like_C"/>
</dbReference>
<dbReference type="InterPro" id="IPR035965">
    <property type="entry name" value="PAS-like_dom_sf"/>
</dbReference>
<dbReference type="NCBIfam" id="TIGR00229">
    <property type="entry name" value="sensory_box"/>
    <property type="match status" value="1"/>
</dbReference>
<feature type="transmembrane region" description="Helical" evidence="13">
    <location>
        <begin position="20"/>
        <end position="40"/>
    </location>
</feature>